<reference evidence="1 2" key="1">
    <citation type="submission" date="2019-01" db="EMBL/GenBank/DDBJ databases">
        <authorList>
            <consortium name="Pathogen Informatics"/>
        </authorList>
    </citation>
    <scope>NUCLEOTIDE SEQUENCE [LARGE SCALE GENOMIC DNA]</scope>
    <source>
        <strain evidence="1 2">NCTC10119</strain>
    </source>
</reference>
<gene>
    <name evidence="1" type="ORF">NCTC10119_00236</name>
</gene>
<protein>
    <submittedName>
        <fullName evidence="1">Uncharacterized protein</fullName>
    </submittedName>
</protein>
<dbReference type="AlphaFoldDB" id="A0AB38W6E6"/>
<dbReference type="EMBL" id="LR214945">
    <property type="protein sequence ID" value="VEU56980.1"/>
    <property type="molecule type" value="Genomic_DNA"/>
</dbReference>
<name>A0AB38W6E6_MYCPM</name>
<evidence type="ECO:0000313" key="1">
    <source>
        <dbReference type="EMBL" id="VEU56980.1"/>
    </source>
</evidence>
<sequence length="131" mass="15029">MLSHIKSQFNLFSGGAKCKSFIFLIDKQNVWSLLATELQVVAIFSISKKQILIMKNKKIIKLPFIDHAMNSLNQSELISFVAFNEANEDNKRTLYIKIHANQKEMVVQAQDGKQTLEREQLFKKLLEALAC</sequence>
<accession>A0AB38W6E6</accession>
<dbReference type="Proteomes" id="UP000289557">
    <property type="component" value="Chromosome"/>
</dbReference>
<evidence type="ECO:0000313" key="2">
    <source>
        <dbReference type="Proteomes" id="UP000289557"/>
    </source>
</evidence>
<organism evidence="1 2">
    <name type="scientific">Mycoplasmoides pneumoniae</name>
    <name type="common">Mycoplasma pneumoniae</name>
    <dbReference type="NCBI Taxonomy" id="2104"/>
    <lineage>
        <taxon>Bacteria</taxon>
        <taxon>Bacillati</taxon>
        <taxon>Mycoplasmatota</taxon>
        <taxon>Mycoplasmoidales</taxon>
        <taxon>Mycoplasmoidaceae</taxon>
        <taxon>Mycoplasmoides</taxon>
    </lineage>
</organism>
<proteinExistence type="predicted"/>